<keyword evidence="1" id="KW-0812">Transmembrane</keyword>
<reference evidence="2" key="2">
    <citation type="submission" date="2024-05" db="EMBL/GenBank/DDBJ databases">
        <title>Identification and characterization of horizontal gene transfer across gut microbiota members of farm animals based on homology search.</title>
        <authorList>
            <person name="Schwarzerova J."/>
            <person name="Nykrynova M."/>
            <person name="Jureckova K."/>
            <person name="Cejkova D."/>
            <person name="Rychlik I."/>
        </authorList>
    </citation>
    <scope>NUCLEOTIDE SEQUENCE</scope>
    <source>
        <strain evidence="2">84_SSukc20</strain>
    </source>
</reference>
<dbReference type="Proteomes" id="UP001167871">
    <property type="component" value="Unassembled WGS sequence"/>
</dbReference>
<accession>A0ABT7X1N9</accession>
<gene>
    <name evidence="2" type="ORF">QVO10_01120</name>
</gene>
<organism evidence="2 3">
    <name type="scientific">Bacteroides gallinaceum</name>
    <dbReference type="NCBI Taxonomy" id="1462571"/>
    <lineage>
        <taxon>Bacteria</taxon>
        <taxon>Pseudomonadati</taxon>
        <taxon>Bacteroidota</taxon>
        <taxon>Bacteroidia</taxon>
        <taxon>Bacteroidales</taxon>
        <taxon>Bacteroidaceae</taxon>
        <taxon>Bacteroides</taxon>
    </lineage>
</organism>
<feature type="transmembrane region" description="Helical" evidence="1">
    <location>
        <begin position="58"/>
        <end position="76"/>
    </location>
</feature>
<keyword evidence="3" id="KW-1185">Reference proteome</keyword>
<feature type="transmembrane region" description="Helical" evidence="1">
    <location>
        <begin position="199"/>
        <end position="218"/>
    </location>
</feature>
<keyword evidence="1" id="KW-1133">Transmembrane helix</keyword>
<protein>
    <recommendedName>
        <fullName evidence="4">Acyltransferase 3 domain-containing protein</fullName>
    </recommendedName>
</protein>
<feature type="transmembrane region" description="Helical" evidence="1">
    <location>
        <begin position="26"/>
        <end position="46"/>
    </location>
</feature>
<sequence length="235" mass="27106">MFYIIFHPEPILKNIARVFYAGSFNITVYSFPFWYINALFVGSMAVGMAHSWKSKYKYLVLVAIWIVLHVGILKLLPIPLPWGIDNALGAIIFLAVGHGAQKVMRRRWHVLLLLIPIVFVLLNYYWDLGYKINMKGMVYNHFLLDLIIPLSFTYLLYRISCVLARVQYLSLAIAYMGRASLTIYFTHAAVLWVTRDVPYVSAKIIIALIFGITLHALFGQFKLTRILFLGNLKHF</sequence>
<feature type="transmembrane region" description="Helical" evidence="1">
    <location>
        <begin position="169"/>
        <end position="193"/>
    </location>
</feature>
<name>A0ABT7X1N9_9BACE</name>
<evidence type="ECO:0008006" key="4">
    <source>
        <dbReference type="Google" id="ProtNLM"/>
    </source>
</evidence>
<keyword evidence="1" id="KW-0472">Membrane</keyword>
<reference evidence="2" key="1">
    <citation type="submission" date="2023-06" db="EMBL/GenBank/DDBJ databases">
        <authorList>
            <person name="Zeman M."/>
            <person name="Kubasova T."/>
            <person name="Jahodarova E."/>
            <person name="Nykrynova M."/>
            <person name="Rychlik I."/>
        </authorList>
    </citation>
    <scope>NUCLEOTIDE SEQUENCE</scope>
    <source>
        <strain evidence="2">84_SSukc20</strain>
    </source>
</reference>
<proteinExistence type="predicted"/>
<feature type="transmembrane region" description="Helical" evidence="1">
    <location>
        <begin position="108"/>
        <end position="126"/>
    </location>
</feature>
<feature type="transmembrane region" description="Helical" evidence="1">
    <location>
        <begin position="138"/>
        <end position="157"/>
    </location>
</feature>
<evidence type="ECO:0000256" key="1">
    <source>
        <dbReference type="SAM" id="Phobius"/>
    </source>
</evidence>
<comment type="caution">
    <text evidence="2">The sequence shown here is derived from an EMBL/GenBank/DDBJ whole genome shotgun (WGS) entry which is preliminary data.</text>
</comment>
<evidence type="ECO:0000313" key="2">
    <source>
        <dbReference type="EMBL" id="MDN0047997.1"/>
    </source>
</evidence>
<dbReference type="EMBL" id="JAUEII010000002">
    <property type="protein sequence ID" value="MDN0047997.1"/>
    <property type="molecule type" value="Genomic_DNA"/>
</dbReference>
<evidence type="ECO:0000313" key="3">
    <source>
        <dbReference type="Proteomes" id="UP001167871"/>
    </source>
</evidence>
<feature type="transmembrane region" description="Helical" evidence="1">
    <location>
        <begin position="82"/>
        <end position="101"/>
    </location>
</feature>